<dbReference type="EMBL" id="HE797008">
    <property type="protein sequence ID" value="CCM00849.1"/>
    <property type="molecule type" value="Genomic_DNA"/>
</dbReference>
<evidence type="ECO:0000259" key="1">
    <source>
        <dbReference type="Pfam" id="PF06985"/>
    </source>
</evidence>
<organism evidence="2 3">
    <name type="scientific">Fibroporia radiculosa</name>
    <dbReference type="NCBI Taxonomy" id="599839"/>
    <lineage>
        <taxon>Eukaryota</taxon>
        <taxon>Fungi</taxon>
        <taxon>Dikarya</taxon>
        <taxon>Basidiomycota</taxon>
        <taxon>Agaricomycotina</taxon>
        <taxon>Agaricomycetes</taxon>
        <taxon>Polyporales</taxon>
        <taxon>Fibroporiaceae</taxon>
        <taxon>Fibroporia</taxon>
    </lineage>
</organism>
<dbReference type="AlphaFoldDB" id="J4H238"/>
<dbReference type="GeneID" id="24095760"/>
<proteinExistence type="predicted"/>
<dbReference type="HOGENOM" id="CLU_004184_3_4_1"/>
<sequence>MHPPLQGARSIRVIRLEPASSPSSCLRCSLVEVSLDDLPEYSALSYAWDAQTPSCPIDCGGGVLSITPNCAAALRRLRHEQEERTLWIDSICIDQTSLEERSHQVALMDEIYRRAKEVVVWLGESDRRTERAMDCLSDIGQLGSDTDVQRRERTLHLLFGLTVKDASDDPIGPLFQCSWFGRMWTVQEATLGEVENVTIHCGDKTLPWIFMVLSLGYLKSSQYKWGRWDEAMQLQRYLSSLLMSSRHLELREVLSAEPNQSALVILEALIYAREKRSTDPKDKIFALFGVFRELGVELPLPDYTKSVELVYVEATVTIVVQDCHHGSQTGVMLDGNFQIPGGLLLKDTFMLQSQQNQHGAFHLITNAFWYLELL</sequence>
<dbReference type="InterPro" id="IPR010730">
    <property type="entry name" value="HET"/>
</dbReference>
<dbReference type="Pfam" id="PF06985">
    <property type="entry name" value="HET"/>
    <property type="match status" value="1"/>
</dbReference>
<evidence type="ECO:0000313" key="2">
    <source>
        <dbReference type="EMBL" id="CCM00849.1"/>
    </source>
</evidence>
<name>J4H238_9APHY</name>
<keyword evidence="3" id="KW-1185">Reference proteome</keyword>
<dbReference type="STRING" id="599839.J4H238"/>
<dbReference type="InterPro" id="IPR052895">
    <property type="entry name" value="HetReg/Transcr_Mod"/>
</dbReference>
<dbReference type="Proteomes" id="UP000006352">
    <property type="component" value="Unassembled WGS sequence"/>
</dbReference>
<dbReference type="PANTHER" id="PTHR24148:SF73">
    <property type="entry name" value="HET DOMAIN PROTEIN (AFU_ORTHOLOGUE AFUA_8G01020)"/>
    <property type="match status" value="1"/>
</dbReference>
<protein>
    <recommendedName>
        <fullName evidence="1">Heterokaryon incompatibility domain-containing protein</fullName>
    </recommendedName>
</protein>
<gene>
    <name evidence="2" type="ORF">FIBRA_02892</name>
</gene>
<feature type="domain" description="Heterokaryon incompatibility" evidence="1">
    <location>
        <begin position="41"/>
        <end position="188"/>
    </location>
</feature>
<evidence type="ECO:0000313" key="3">
    <source>
        <dbReference type="Proteomes" id="UP000006352"/>
    </source>
</evidence>
<accession>J4H238</accession>
<dbReference type="PANTHER" id="PTHR24148">
    <property type="entry name" value="ANKYRIN REPEAT DOMAIN-CONTAINING PROTEIN 39 HOMOLOG-RELATED"/>
    <property type="match status" value="1"/>
</dbReference>
<dbReference type="RefSeq" id="XP_012180132.1">
    <property type="nucleotide sequence ID" value="XM_012324742.1"/>
</dbReference>
<dbReference type="OrthoDB" id="5303367at2759"/>
<reference evidence="2 3" key="1">
    <citation type="journal article" date="2012" name="Appl. Environ. Microbiol.">
        <title>Short-read sequencing for genomic analysis of the brown rot fungus Fibroporia radiculosa.</title>
        <authorList>
            <person name="Tang J.D."/>
            <person name="Perkins A.D."/>
            <person name="Sonstegard T.S."/>
            <person name="Schroeder S.G."/>
            <person name="Burgess S.C."/>
            <person name="Diehl S.V."/>
        </authorList>
    </citation>
    <scope>NUCLEOTIDE SEQUENCE [LARGE SCALE GENOMIC DNA]</scope>
    <source>
        <strain evidence="2 3">TFFH 294</strain>
    </source>
</reference>
<dbReference type="InParanoid" id="J4H238"/>